<evidence type="ECO:0000256" key="2">
    <source>
        <dbReference type="ARBA" id="ARBA00022692"/>
    </source>
</evidence>
<feature type="transmembrane region" description="Helical" evidence="5">
    <location>
        <begin position="98"/>
        <end position="118"/>
    </location>
</feature>
<reference evidence="7 8" key="1">
    <citation type="submission" date="2011-10" db="EMBL/GenBank/DDBJ databases">
        <authorList>
            <person name="Genoscope - CEA"/>
        </authorList>
    </citation>
    <scope>NUCLEOTIDE SEQUENCE [LARGE SCALE GENOMIC DNA]</scope>
    <source>
        <strain evidence="7 8">RCC 1105</strain>
    </source>
</reference>
<keyword evidence="3 5" id="KW-1133">Transmembrane helix</keyword>
<evidence type="ECO:0000313" key="7">
    <source>
        <dbReference type="EMBL" id="CCO20317.1"/>
    </source>
</evidence>
<dbReference type="Proteomes" id="UP000198341">
    <property type="component" value="Chromosome 16"/>
</dbReference>
<dbReference type="KEGG" id="bpg:Bathy16g01020"/>
<sequence length="435" mass="47042">MSFQSFVDMMQGGGGGGFQQQKSTTSSSSSPSSVVVETNAMIPLQAASAQQNQQQIKTNTNKRKFLKTSLIVCGWFASTVLLISFNKILMRDGSKFRLPIFLTFMHMCVAYVCCEIVLSFKERSLVVAAFNSSSGSSGSSSGSNKSSNSAFRVSARQQLQSNRQFWKIFALSQTFAVSIVAAVASLEYLEVSFEQAIAACTPAVTAFMGMVILRKKEHWRVWASLTPVILGGMVTAGAEPTFHAKGLALVLASMVARATKSCLQELLLSSAESEGGVSKDGVVQQSEKLDSLNSLRWMSLMSVCTLLPASVEFEGVCAIKAALRSAYEENDLAWALCANCAGAFLVNISQFLVTQHVGALSMQVLGNVKTIVTVVFSVVIFKNVVGLRSMLGYALTLIGCFVYLREKRRREAIENNNNINNELVAPLVGNTENQV</sequence>
<dbReference type="AlphaFoldDB" id="K8EPY0"/>
<protein>
    <recommendedName>
        <fullName evidence="6">Sugar phosphate transporter domain-containing protein</fullName>
    </recommendedName>
</protein>
<accession>K8EPY0</accession>
<feature type="transmembrane region" description="Helical" evidence="5">
    <location>
        <begin position="333"/>
        <end position="352"/>
    </location>
</feature>
<comment type="subcellular location">
    <subcellularLocation>
        <location evidence="1">Membrane</location>
        <topology evidence="1">Multi-pass membrane protein</topology>
    </subcellularLocation>
</comment>
<feature type="transmembrane region" description="Helical" evidence="5">
    <location>
        <begin position="387"/>
        <end position="404"/>
    </location>
</feature>
<feature type="transmembrane region" description="Helical" evidence="5">
    <location>
        <begin position="165"/>
        <end position="184"/>
    </location>
</feature>
<evidence type="ECO:0000256" key="5">
    <source>
        <dbReference type="SAM" id="Phobius"/>
    </source>
</evidence>
<name>K8EPY0_9CHLO</name>
<keyword evidence="4 5" id="KW-0472">Membrane</keyword>
<dbReference type="GeneID" id="19011118"/>
<feature type="transmembrane region" description="Helical" evidence="5">
    <location>
        <begin position="65"/>
        <end position="86"/>
    </location>
</feature>
<evidence type="ECO:0000259" key="6">
    <source>
        <dbReference type="Pfam" id="PF03151"/>
    </source>
</evidence>
<evidence type="ECO:0000256" key="1">
    <source>
        <dbReference type="ARBA" id="ARBA00004141"/>
    </source>
</evidence>
<dbReference type="InterPro" id="IPR050186">
    <property type="entry name" value="TPT_transporter"/>
</dbReference>
<proteinExistence type="predicted"/>
<dbReference type="RefSeq" id="XP_007508700.1">
    <property type="nucleotide sequence ID" value="XM_007508638.1"/>
</dbReference>
<evidence type="ECO:0000256" key="3">
    <source>
        <dbReference type="ARBA" id="ARBA00022989"/>
    </source>
</evidence>
<dbReference type="InterPro" id="IPR004853">
    <property type="entry name" value="Sugar_P_trans_dom"/>
</dbReference>
<dbReference type="Pfam" id="PF03151">
    <property type="entry name" value="TPT"/>
    <property type="match status" value="1"/>
</dbReference>
<dbReference type="PANTHER" id="PTHR11132">
    <property type="entry name" value="SOLUTE CARRIER FAMILY 35"/>
    <property type="match status" value="1"/>
</dbReference>
<feature type="transmembrane region" description="Helical" evidence="5">
    <location>
        <begin position="196"/>
        <end position="213"/>
    </location>
</feature>
<dbReference type="InterPro" id="IPR037185">
    <property type="entry name" value="EmrE-like"/>
</dbReference>
<keyword evidence="2 5" id="KW-0812">Transmembrane</keyword>
<dbReference type="OrthoDB" id="10261634at2759"/>
<dbReference type="SUPFAM" id="SSF103481">
    <property type="entry name" value="Multidrug resistance efflux transporter EmrE"/>
    <property type="match status" value="2"/>
</dbReference>
<keyword evidence="8" id="KW-1185">Reference proteome</keyword>
<evidence type="ECO:0000313" key="8">
    <source>
        <dbReference type="Proteomes" id="UP000198341"/>
    </source>
</evidence>
<dbReference type="eggNOG" id="KOG1441">
    <property type="taxonomic scope" value="Eukaryota"/>
</dbReference>
<feature type="domain" description="Sugar phosphate transporter" evidence="6">
    <location>
        <begin position="67"/>
        <end position="403"/>
    </location>
</feature>
<dbReference type="GO" id="GO:0016020">
    <property type="term" value="C:membrane"/>
    <property type="evidence" value="ECO:0007669"/>
    <property type="project" value="UniProtKB-SubCell"/>
</dbReference>
<gene>
    <name evidence="7" type="ordered locus">Bathy16g01020</name>
</gene>
<organism evidence="7 8">
    <name type="scientific">Bathycoccus prasinos</name>
    <dbReference type="NCBI Taxonomy" id="41875"/>
    <lineage>
        <taxon>Eukaryota</taxon>
        <taxon>Viridiplantae</taxon>
        <taxon>Chlorophyta</taxon>
        <taxon>Mamiellophyceae</taxon>
        <taxon>Mamiellales</taxon>
        <taxon>Bathycoccaceae</taxon>
        <taxon>Bathycoccus</taxon>
    </lineage>
</organism>
<dbReference type="EMBL" id="FO082263">
    <property type="protein sequence ID" value="CCO20317.1"/>
    <property type="molecule type" value="Genomic_DNA"/>
</dbReference>
<evidence type="ECO:0000256" key="4">
    <source>
        <dbReference type="ARBA" id="ARBA00023136"/>
    </source>
</evidence>